<proteinExistence type="inferred from homology"/>
<dbReference type="InterPro" id="IPR036291">
    <property type="entry name" value="NAD(P)-bd_dom_sf"/>
</dbReference>
<dbReference type="InterPro" id="IPR008927">
    <property type="entry name" value="6-PGluconate_DH-like_C_sf"/>
</dbReference>
<evidence type="ECO:0000313" key="5">
    <source>
        <dbReference type="EMBL" id="HIP84356.1"/>
    </source>
</evidence>
<organism evidence="5 6">
    <name type="scientific">Methanothermococcus okinawensis</name>
    <dbReference type="NCBI Taxonomy" id="155863"/>
    <lineage>
        <taxon>Archaea</taxon>
        <taxon>Methanobacteriati</taxon>
        <taxon>Methanobacteriota</taxon>
        <taxon>Methanomada group</taxon>
        <taxon>Methanococci</taxon>
        <taxon>Methanococcales</taxon>
        <taxon>Methanococcaceae</taxon>
        <taxon>Methanothermococcus</taxon>
    </lineage>
</organism>
<dbReference type="InterPro" id="IPR010063">
    <property type="entry name" value="HMDII/III"/>
</dbReference>
<reference evidence="5" key="1">
    <citation type="journal article" date="2020" name="ISME J.">
        <title>Gammaproteobacteria mediating utilization of methyl-, sulfur- and petroleum organic compounds in deep ocean hydrothermal plumes.</title>
        <authorList>
            <person name="Zhou Z."/>
            <person name="Liu Y."/>
            <person name="Pan J."/>
            <person name="Cron B.R."/>
            <person name="Toner B.M."/>
            <person name="Anantharaman K."/>
            <person name="Breier J.A."/>
            <person name="Dick G.J."/>
            <person name="Li M."/>
        </authorList>
    </citation>
    <scope>NUCLEOTIDE SEQUENCE</scope>
    <source>
        <strain evidence="5">SZUA-1453</strain>
    </source>
</reference>
<name>A0A832ZBG9_9EURY</name>
<dbReference type="InterPro" id="IPR038182">
    <property type="entry name" value="HMD_C_sf"/>
</dbReference>
<comment type="caution">
    <text evidence="5">The sequence shown here is derived from an EMBL/GenBank/DDBJ whole genome shotgun (WGS) entry which is preliminary data.</text>
</comment>
<protein>
    <submittedName>
        <fullName evidence="5">H(2)-dependent methylenetetrahydromethanopterin dehydrogenase-related protein</fullName>
    </submittedName>
</protein>
<dbReference type="GO" id="GO:0016491">
    <property type="term" value="F:oxidoreductase activity"/>
    <property type="evidence" value="ECO:0007669"/>
    <property type="project" value="UniProtKB-KW"/>
</dbReference>
<dbReference type="Gene3D" id="3.40.50.720">
    <property type="entry name" value="NAD(P)-binding Rossmann-like Domain"/>
    <property type="match status" value="1"/>
</dbReference>
<accession>A0A832ZBG9</accession>
<dbReference type="Gene3D" id="1.20.120.1300">
    <property type="entry name" value="Hmd, C-terminal helical subdomain"/>
    <property type="match status" value="1"/>
</dbReference>
<feature type="non-terminal residue" evidence="5">
    <location>
        <position position="1"/>
    </location>
</feature>
<dbReference type="InterPro" id="IPR055205">
    <property type="entry name" value="HMD_N"/>
</dbReference>
<evidence type="ECO:0000256" key="1">
    <source>
        <dbReference type="ARBA" id="ARBA00008890"/>
    </source>
</evidence>
<evidence type="ECO:0000259" key="4">
    <source>
        <dbReference type="Pfam" id="PF22616"/>
    </source>
</evidence>
<gene>
    <name evidence="5" type="ORF">EYH15_02565</name>
</gene>
<dbReference type="SUPFAM" id="SSF51735">
    <property type="entry name" value="NAD(P)-binding Rossmann-fold domains"/>
    <property type="match status" value="1"/>
</dbReference>
<keyword evidence="2" id="KW-0560">Oxidoreductase</keyword>
<dbReference type="AlphaFoldDB" id="A0A832ZBG9"/>
<dbReference type="EMBL" id="DQUI01000046">
    <property type="protein sequence ID" value="HIP84356.1"/>
    <property type="molecule type" value="Genomic_DNA"/>
</dbReference>
<feature type="domain" description="H2-forming N5,N10-methylenetetrahydromethanopterin dehydrogenase C-terminal" evidence="3">
    <location>
        <begin position="136"/>
        <end position="229"/>
    </location>
</feature>
<comment type="similarity">
    <text evidence="1">Belongs to the HMD family.</text>
</comment>
<evidence type="ECO:0000313" key="6">
    <source>
        <dbReference type="Proteomes" id="UP000643554"/>
    </source>
</evidence>
<dbReference type="NCBIfam" id="NF009208">
    <property type="entry name" value="PRK12557.1"/>
    <property type="match status" value="1"/>
</dbReference>
<evidence type="ECO:0000256" key="2">
    <source>
        <dbReference type="ARBA" id="ARBA00023002"/>
    </source>
</evidence>
<evidence type="ECO:0000259" key="3">
    <source>
        <dbReference type="Pfam" id="PF03201"/>
    </source>
</evidence>
<dbReference type="InterPro" id="IPR004889">
    <property type="entry name" value="HMD_C"/>
</dbReference>
<dbReference type="SUPFAM" id="SSF48179">
    <property type="entry name" value="6-phosphogluconate dehydrogenase C-terminal domain-like"/>
    <property type="match status" value="1"/>
</dbReference>
<dbReference type="NCBIfam" id="TIGR01724">
    <property type="entry name" value="hmd_rel"/>
    <property type="match status" value="1"/>
</dbReference>
<dbReference type="Pfam" id="PF22616">
    <property type="entry name" value="HMD_N"/>
    <property type="match status" value="1"/>
</dbReference>
<feature type="domain" description="5,10-methenyltetrahydromethanopterin hydrogenase N-terminal" evidence="4">
    <location>
        <begin position="5"/>
        <end position="105"/>
    </location>
</feature>
<sequence>MWEKVEESGVKVTNNDIEAAKHGELHILYTPTQSTLEIAKKIIDHLPKDAVLLTTCTICPVVVYSHVLSKLRDRKDIGFSSMHPTIVPGTPQHDHYIIGGRALDGKMYLTEEQLNKCIQLAESVNKKPYIVPMGMICPLGNMGSAAVMAMTLAAILEYHHVGTKVIGYPEETVEREIIMALQVMAAIIRTSGIYGLLKAINMELLIKNASIVHLTEDQEILETTLKKLKNIDPEIWEKVKKAKVYPTKLVDSQAIVEELKTLIGGRAAEGAIERSRKKLFMKW</sequence>
<dbReference type="Proteomes" id="UP000643554">
    <property type="component" value="Unassembled WGS sequence"/>
</dbReference>
<dbReference type="Pfam" id="PF03201">
    <property type="entry name" value="HMD"/>
    <property type="match status" value="1"/>
</dbReference>